<dbReference type="CDD" id="cd05289">
    <property type="entry name" value="MDR_like_2"/>
    <property type="match status" value="1"/>
</dbReference>
<dbReference type="SMART" id="SM00829">
    <property type="entry name" value="PKS_ER"/>
    <property type="match status" value="1"/>
</dbReference>
<dbReference type="Gene3D" id="3.40.50.720">
    <property type="entry name" value="NAD(P)-binding Rossmann-like Domain"/>
    <property type="match status" value="1"/>
</dbReference>
<dbReference type="InterPro" id="IPR013154">
    <property type="entry name" value="ADH-like_N"/>
</dbReference>
<accession>A0A431UCT4</accession>
<dbReference type="SUPFAM" id="SSF50129">
    <property type="entry name" value="GroES-like"/>
    <property type="match status" value="1"/>
</dbReference>
<dbReference type="InterPro" id="IPR036291">
    <property type="entry name" value="NAD(P)-bd_dom_sf"/>
</dbReference>
<dbReference type="PANTHER" id="PTHR43677">
    <property type="entry name" value="SHORT-CHAIN DEHYDROGENASE/REDUCTASE"/>
    <property type="match status" value="1"/>
</dbReference>
<name>A0A431UCT4_9BACI</name>
<dbReference type="InterPro" id="IPR011032">
    <property type="entry name" value="GroES-like_sf"/>
</dbReference>
<dbReference type="InterPro" id="IPR051397">
    <property type="entry name" value="Zn-ADH-like_protein"/>
</dbReference>
<dbReference type="Proteomes" id="UP000276349">
    <property type="component" value="Unassembled WGS sequence"/>
</dbReference>
<evidence type="ECO:0000313" key="2">
    <source>
        <dbReference type="EMBL" id="RTQ87112.1"/>
    </source>
</evidence>
<reference evidence="2 3" key="1">
    <citation type="submission" date="2018-12" db="EMBL/GenBank/DDBJ databases">
        <authorList>
            <person name="Yu L."/>
        </authorList>
    </citation>
    <scope>NUCLEOTIDE SEQUENCE [LARGE SCALE GENOMIC DNA]</scope>
    <source>
        <strain evidence="2 3">S5H2222</strain>
    </source>
</reference>
<dbReference type="Gene3D" id="3.90.180.10">
    <property type="entry name" value="Medium-chain alcohol dehydrogenases, catalytic domain"/>
    <property type="match status" value="1"/>
</dbReference>
<protein>
    <submittedName>
        <fullName evidence="2">NADP-dependent oxidoreductase</fullName>
    </submittedName>
</protein>
<proteinExistence type="predicted"/>
<sequence length="318" mass="34113">MKAVVLDRFGGPDALMVRDVSIPSIGDNEVLIQVQYAGIGQWDIFEREGGYDEMLGLHSKFPYILGSEGSGTIYAKGKNVESLAIGDKVYAPGFLNPKGGFYAEFVAIDSNYVSKIPESITLKEASVISGVGLTALRGLEDVLELNKDESIMILGASGGVGHLAVQLAKNMGARVFAIASGEDGVAMLKKLGVCTVVDGNRDDVLSAGRKFTPEGFDTALFTAGGELVNSIVQCVRKGGRIAYPNGIYPIPETKSDISLTGYNGEPEPEIIKRLNNWISSGKLKVHIDEVFLLEDAYKAHLALINHYVGKLCLKVNDL</sequence>
<dbReference type="OrthoDB" id="9787435at2"/>
<dbReference type="InterPro" id="IPR013149">
    <property type="entry name" value="ADH-like_C"/>
</dbReference>
<comment type="caution">
    <text evidence="2">The sequence shown here is derived from an EMBL/GenBank/DDBJ whole genome shotgun (WGS) entry which is preliminary data.</text>
</comment>
<dbReference type="Pfam" id="PF08240">
    <property type="entry name" value="ADH_N"/>
    <property type="match status" value="1"/>
</dbReference>
<gene>
    <name evidence="2" type="ORF">EKG35_19385</name>
</gene>
<evidence type="ECO:0000259" key="1">
    <source>
        <dbReference type="SMART" id="SM00829"/>
    </source>
</evidence>
<dbReference type="RefSeq" id="WP_126296197.1">
    <property type="nucleotide sequence ID" value="NZ_RXNR01000101.1"/>
</dbReference>
<dbReference type="InterPro" id="IPR020843">
    <property type="entry name" value="ER"/>
</dbReference>
<dbReference type="Pfam" id="PF00107">
    <property type="entry name" value="ADH_zinc_N"/>
    <property type="match status" value="1"/>
</dbReference>
<evidence type="ECO:0000313" key="3">
    <source>
        <dbReference type="Proteomes" id="UP000276349"/>
    </source>
</evidence>
<dbReference type="PANTHER" id="PTHR43677:SF4">
    <property type="entry name" value="QUINONE OXIDOREDUCTASE-LIKE PROTEIN 2"/>
    <property type="match status" value="1"/>
</dbReference>
<keyword evidence="3" id="KW-1185">Reference proteome</keyword>
<dbReference type="EMBL" id="RXNR01000101">
    <property type="protein sequence ID" value="RTQ87112.1"/>
    <property type="molecule type" value="Genomic_DNA"/>
</dbReference>
<organism evidence="2 3">
    <name type="scientific">Lysinibacillus telephonicus</name>
    <dbReference type="NCBI Taxonomy" id="1714840"/>
    <lineage>
        <taxon>Bacteria</taxon>
        <taxon>Bacillati</taxon>
        <taxon>Bacillota</taxon>
        <taxon>Bacilli</taxon>
        <taxon>Bacillales</taxon>
        <taxon>Bacillaceae</taxon>
        <taxon>Lysinibacillus</taxon>
    </lineage>
</organism>
<dbReference type="AlphaFoldDB" id="A0A431UCT4"/>
<dbReference type="SUPFAM" id="SSF51735">
    <property type="entry name" value="NAD(P)-binding Rossmann-fold domains"/>
    <property type="match status" value="1"/>
</dbReference>
<feature type="domain" description="Enoyl reductase (ER)" evidence="1">
    <location>
        <begin position="10"/>
        <end position="313"/>
    </location>
</feature>
<dbReference type="GO" id="GO:0016491">
    <property type="term" value="F:oxidoreductase activity"/>
    <property type="evidence" value="ECO:0007669"/>
    <property type="project" value="InterPro"/>
</dbReference>